<proteinExistence type="predicted"/>
<evidence type="ECO:0000313" key="1">
    <source>
        <dbReference type="EMBL" id="EGJ27971.1"/>
    </source>
</evidence>
<gene>
    <name evidence="1" type="ORF">STRPO_1536</name>
</gene>
<comment type="caution">
    <text evidence="1">The sequence shown here is derived from an EMBL/GenBank/DDBJ whole genome shotgun (WGS) entry which is preliminary data.</text>
</comment>
<protein>
    <submittedName>
        <fullName evidence="1">Uncharacterized protein</fullName>
    </submittedName>
</protein>
<reference evidence="1 2" key="1">
    <citation type="journal article" date="2014" name="Int. J. Syst. Evol. Microbiol.">
        <title>Phylogenomics and the dynamic genome evolution of the genus Streptococcus.</title>
        <authorList>
            <consortium name="The Broad Institute Genome Sequencing Platform"/>
            <person name="Richards V.P."/>
            <person name="Palmer S.R."/>
            <person name="Pavinski Bitar P.D."/>
            <person name="Qin X."/>
            <person name="Weinstock G.M."/>
            <person name="Highlander S.K."/>
            <person name="Town C.D."/>
            <person name="Burne R.A."/>
            <person name="Stanhope M.J."/>
        </authorList>
    </citation>
    <scope>NUCLEOTIDE SEQUENCE [LARGE SCALE GENOMIC DNA]</scope>
    <source>
        <strain evidence="1 2">Jelinkova 176</strain>
    </source>
</reference>
<dbReference type="EMBL" id="AEUU02000001">
    <property type="protein sequence ID" value="EGJ27971.1"/>
    <property type="molecule type" value="Genomic_DNA"/>
</dbReference>
<dbReference type="Proteomes" id="UP000005356">
    <property type="component" value="Unassembled WGS sequence"/>
</dbReference>
<name>A0ABN0CXD4_STRPO</name>
<keyword evidence="2" id="KW-1185">Reference proteome</keyword>
<organism evidence="1 2">
    <name type="scientific">Streptococcus porcinus str. Jelinkova 176</name>
    <dbReference type="NCBI Taxonomy" id="873448"/>
    <lineage>
        <taxon>Bacteria</taxon>
        <taxon>Bacillati</taxon>
        <taxon>Bacillota</taxon>
        <taxon>Bacilli</taxon>
        <taxon>Lactobacillales</taxon>
        <taxon>Streptococcaceae</taxon>
        <taxon>Streptococcus</taxon>
    </lineage>
</organism>
<accession>A0ABN0CXD4</accession>
<evidence type="ECO:0000313" key="2">
    <source>
        <dbReference type="Proteomes" id="UP000005356"/>
    </source>
</evidence>
<sequence>MEFQWLDSSSKIPYNFLKINGKKEEVTGMIPNTTTHTLNNRYYFSFFR</sequence>